<gene>
    <name evidence="2" type="ORF">ACGRQ9_17430</name>
</gene>
<organism evidence="2 3">
    <name type="scientific">Vibrio rumoiensis</name>
    <dbReference type="NCBI Taxonomy" id="76258"/>
    <lineage>
        <taxon>Bacteria</taxon>
        <taxon>Pseudomonadati</taxon>
        <taxon>Pseudomonadota</taxon>
        <taxon>Gammaproteobacteria</taxon>
        <taxon>Vibrionales</taxon>
        <taxon>Vibrionaceae</taxon>
        <taxon>Vibrio</taxon>
    </lineage>
</organism>
<proteinExistence type="predicted"/>
<dbReference type="Proteomes" id="UP001607151">
    <property type="component" value="Unassembled WGS sequence"/>
</dbReference>
<dbReference type="EMBL" id="JBIHSN010000003">
    <property type="protein sequence ID" value="MFH0267230.1"/>
    <property type="molecule type" value="Genomic_DNA"/>
</dbReference>
<dbReference type="InterPro" id="IPR022225">
    <property type="entry name" value="Phage_tail_fibre_N"/>
</dbReference>
<name>A0ABW7IZX7_9VIBR</name>
<dbReference type="Pfam" id="PF12571">
    <property type="entry name" value="Phage_tail_fib"/>
    <property type="match status" value="1"/>
</dbReference>
<reference evidence="2 3" key="1">
    <citation type="submission" date="2024-10" db="EMBL/GenBank/DDBJ databases">
        <authorList>
            <person name="Yibar A."/>
            <person name="Saticioglu I.B."/>
            <person name="Duman M."/>
            <person name="Ajmi N."/>
            <person name="Gurler F."/>
            <person name="Ay H."/>
            <person name="Onuk E."/>
            <person name="Guler S."/>
            <person name="Romalde J.L."/>
        </authorList>
    </citation>
    <scope>NUCLEOTIDE SEQUENCE [LARGE SCALE GENOMIC DNA]</scope>
    <source>
        <strain evidence="2 3">14-MA-B</strain>
    </source>
</reference>
<feature type="domain" description="Phage tail fibre protein N-terminal" evidence="1">
    <location>
        <begin position="3"/>
        <end position="144"/>
    </location>
</feature>
<evidence type="ECO:0000259" key="1">
    <source>
        <dbReference type="Pfam" id="PF12571"/>
    </source>
</evidence>
<evidence type="ECO:0000313" key="2">
    <source>
        <dbReference type="EMBL" id="MFH0267230.1"/>
    </source>
</evidence>
<keyword evidence="3" id="KW-1185">Reference proteome</keyword>
<dbReference type="RefSeq" id="WP_394608745.1">
    <property type="nucleotide sequence ID" value="NZ_JBIHSN010000003.1"/>
</dbReference>
<sequence length="349" mass="37651">MADLRCYLTTAGIAAENNAKQFGTTLKITEMVFDGTYLADEQNPENLTDVINPVLTVPCSTSISDDGQTLTFKGSILVEQGGFNVWGIGLKTDSGVLYGYARSKGDKILTEDEGATESVRYAVDIITKNADVIEIKINQSAVYADLEDVDNAIKAHEAKPDPHPQYIQWDNLVGFRFHESIHGFDRTQIALKGDGTEVLRADFPKLWAIAESTAVDQALIDANPTLYAANYGTGDGATTFTMPNYGLMPWEAAAGMYGAAGTTVDDQIQNVEGDLNIRGFNELGQLVSGGNGALRYKSGSNTNNTSAQSNIGQQSNIYFDASLSARTGAYTRPKTNFSDVWIIHGEQAA</sequence>
<accession>A0ABW7IZX7</accession>
<evidence type="ECO:0000313" key="3">
    <source>
        <dbReference type="Proteomes" id="UP001607151"/>
    </source>
</evidence>
<protein>
    <submittedName>
        <fullName evidence="2">Phage tail protein</fullName>
    </submittedName>
</protein>
<comment type="caution">
    <text evidence="2">The sequence shown here is derived from an EMBL/GenBank/DDBJ whole genome shotgun (WGS) entry which is preliminary data.</text>
</comment>